<dbReference type="EMBL" id="CP035108">
    <property type="protein sequence ID" value="QAR33416.1"/>
    <property type="molecule type" value="Genomic_DNA"/>
</dbReference>
<gene>
    <name evidence="2" type="ORF">EP073_08385</name>
</gene>
<proteinExistence type="predicted"/>
<organism evidence="2 3">
    <name type="scientific">Geovibrio thiophilus</name>
    <dbReference type="NCBI Taxonomy" id="139438"/>
    <lineage>
        <taxon>Bacteria</taxon>
        <taxon>Pseudomonadati</taxon>
        <taxon>Deferribacterota</taxon>
        <taxon>Deferribacteres</taxon>
        <taxon>Deferribacterales</taxon>
        <taxon>Geovibrionaceae</taxon>
        <taxon>Geovibrio</taxon>
    </lineage>
</organism>
<dbReference type="AlphaFoldDB" id="A0A3R5UZ79"/>
<keyword evidence="3" id="KW-1185">Reference proteome</keyword>
<feature type="chain" id="PRO_5018534545" evidence="1">
    <location>
        <begin position="24"/>
        <end position="164"/>
    </location>
</feature>
<dbReference type="KEGG" id="gtl:EP073_08385"/>
<reference evidence="2 3" key="1">
    <citation type="submission" date="2019-01" db="EMBL/GenBank/DDBJ databases">
        <title>Geovibrio thiophilus DSM 11263, complete genome.</title>
        <authorList>
            <person name="Spring S."/>
            <person name="Bunk B."/>
            <person name="Sproer C."/>
        </authorList>
    </citation>
    <scope>NUCLEOTIDE SEQUENCE [LARGE SCALE GENOMIC DNA]</scope>
    <source>
        <strain evidence="2 3">DSM 11263</strain>
    </source>
</reference>
<evidence type="ECO:0000313" key="3">
    <source>
        <dbReference type="Proteomes" id="UP000287502"/>
    </source>
</evidence>
<name>A0A3R5UZ79_9BACT</name>
<dbReference type="Proteomes" id="UP000287502">
    <property type="component" value="Chromosome"/>
</dbReference>
<dbReference type="RefSeq" id="WP_128466702.1">
    <property type="nucleotide sequence ID" value="NZ_CP035108.1"/>
</dbReference>
<keyword evidence="1" id="KW-0732">Signal</keyword>
<evidence type="ECO:0000256" key="1">
    <source>
        <dbReference type="SAM" id="SignalP"/>
    </source>
</evidence>
<accession>A0A3R5UZ79</accession>
<evidence type="ECO:0000313" key="2">
    <source>
        <dbReference type="EMBL" id="QAR33416.1"/>
    </source>
</evidence>
<feature type="signal peptide" evidence="1">
    <location>
        <begin position="1"/>
        <end position="23"/>
    </location>
</feature>
<sequence>MKLINHSALILMFVFTTFTGSFAAPIKIGTTVLEGKTTKGDEIRVEITAVNNPKENPYGTENAWGTKKDGKKPKIIISSIKIIMNGEDCSPALSTYMDLAEPNEAELIIPDEIKIRLIIKGGQKKPSGYEAEIFYLGDILISKSVKDMRFPDAIREDIKYTSMY</sequence>
<protein>
    <submittedName>
        <fullName evidence="2">Uncharacterized protein</fullName>
    </submittedName>
</protein>